<organism evidence="1 2">
    <name type="scientific">Sporolactobacillus inulinus</name>
    <dbReference type="NCBI Taxonomy" id="2078"/>
    <lineage>
        <taxon>Bacteria</taxon>
        <taxon>Bacillati</taxon>
        <taxon>Bacillota</taxon>
        <taxon>Bacilli</taxon>
        <taxon>Bacillales</taxon>
        <taxon>Sporolactobacillaceae</taxon>
        <taxon>Sporolactobacillus</taxon>
    </lineage>
</organism>
<proteinExistence type="predicted"/>
<dbReference type="EMBL" id="BEXB01000021">
    <property type="protein sequence ID" value="GAY77114.1"/>
    <property type="molecule type" value="Genomic_DNA"/>
</dbReference>
<comment type="caution">
    <text evidence="1">The sequence shown here is derived from an EMBL/GenBank/DDBJ whole genome shotgun (WGS) entry which is preliminary data.</text>
</comment>
<accession>A0A4Y1ZDQ4</accession>
<name>A0A4Y1ZDQ4_9BACL</name>
<dbReference type="AlphaFoldDB" id="A0A4Y1ZDQ4"/>
<evidence type="ECO:0000313" key="1">
    <source>
        <dbReference type="EMBL" id="GAY77114.1"/>
    </source>
</evidence>
<evidence type="ECO:0000313" key="2">
    <source>
        <dbReference type="Proteomes" id="UP000319716"/>
    </source>
</evidence>
<sequence length="38" mass="4419">MLVIEKVSEICSVQLPFASIKQIGKAPQLIHKRWRGKW</sequence>
<reference evidence="1 2" key="1">
    <citation type="submission" date="2017-11" db="EMBL/GenBank/DDBJ databases">
        <title>Draft Genome Sequence of Sporolactobacillus inulinus NBRC 111894 Isolated from Koso, a Japanese Sugar-Vegetable Fermented Beverage.</title>
        <authorList>
            <person name="Chiou T.Y."/>
            <person name="Oshima K."/>
            <person name="Suda W."/>
            <person name="Hattori M."/>
            <person name="Takahashi T."/>
        </authorList>
    </citation>
    <scope>NUCLEOTIDE SEQUENCE [LARGE SCALE GENOMIC DNA]</scope>
    <source>
        <strain evidence="1 2">NBRC111894</strain>
    </source>
</reference>
<dbReference type="Proteomes" id="UP000319716">
    <property type="component" value="Unassembled WGS sequence"/>
</dbReference>
<protein>
    <submittedName>
        <fullName evidence="1">Uncharacterized protein</fullName>
    </submittedName>
</protein>
<gene>
    <name evidence="1" type="ORF">NBRC111894_2668</name>
</gene>